<protein>
    <submittedName>
        <fullName evidence="1">Uncharacterized protein</fullName>
    </submittedName>
</protein>
<dbReference type="Proteomes" id="UP001341840">
    <property type="component" value="Unassembled WGS sequence"/>
</dbReference>
<proteinExistence type="predicted"/>
<name>A0ABU6TYT0_9FABA</name>
<organism evidence="1 2">
    <name type="scientific">Stylosanthes scabra</name>
    <dbReference type="NCBI Taxonomy" id="79078"/>
    <lineage>
        <taxon>Eukaryota</taxon>
        <taxon>Viridiplantae</taxon>
        <taxon>Streptophyta</taxon>
        <taxon>Embryophyta</taxon>
        <taxon>Tracheophyta</taxon>
        <taxon>Spermatophyta</taxon>
        <taxon>Magnoliopsida</taxon>
        <taxon>eudicotyledons</taxon>
        <taxon>Gunneridae</taxon>
        <taxon>Pentapetalae</taxon>
        <taxon>rosids</taxon>
        <taxon>fabids</taxon>
        <taxon>Fabales</taxon>
        <taxon>Fabaceae</taxon>
        <taxon>Papilionoideae</taxon>
        <taxon>50 kb inversion clade</taxon>
        <taxon>dalbergioids sensu lato</taxon>
        <taxon>Dalbergieae</taxon>
        <taxon>Pterocarpus clade</taxon>
        <taxon>Stylosanthes</taxon>
    </lineage>
</organism>
<evidence type="ECO:0000313" key="2">
    <source>
        <dbReference type="Proteomes" id="UP001341840"/>
    </source>
</evidence>
<sequence>MNNNMHGWGLYQVEYNSDSGSDSYHSCEENIIPHHINYAERHQGSSIDKFLRVLMQESSEIKEAQRKTEIQLELITKLTTHLLEHLTNLFSLPHEEGMYAVTLRSSRQLEKSSMQERSEIKEAQRKTEIQLELMTKLTTHLVEHLTNLSSLPHEEGMHAVTLRSGRQLEKSSMSKRQIAPNIPENVKDPAMEEEIHDLQKTTTSEATKRTVEEGRATSLPYPVTARRRRKVKTINPRIVELLRKVEVTLPLLEVIRQVPEFTKFLKEI</sequence>
<comment type="caution">
    <text evidence="1">The sequence shown here is derived from an EMBL/GenBank/DDBJ whole genome shotgun (WGS) entry which is preliminary data.</text>
</comment>
<keyword evidence="2" id="KW-1185">Reference proteome</keyword>
<gene>
    <name evidence="1" type="ORF">PIB30_104858</name>
</gene>
<dbReference type="EMBL" id="JASCZI010094331">
    <property type="protein sequence ID" value="MED6153724.1"/>
    <property type="molecule type" value="Genomic_DNA"/>
</dbReference>
<reference evidence="1 2" key="1">
    <citation type="journal article" date="2023" name="Plants (Basel)">
        <title>Bridging the Gap: Combining Genomics and Transcriptomics Approaches to Understand Stylosanthes scabra, an Orphan Legume from the Brazilian Caatinga.</title>
        <authorList>
            <person name="Ferreira-Neto J.R.C."/>
            <person name="da Silva M.D."/>
            <person name="Binneck E."/>
            <person name="de Melo N.F."/>
            <person name="da Silva R.H."/>
            <person name="de Melo A.L.T.M."/>
            <person name="Pandolfi V."/>
            <person name="Bustamante F.O."/>
            <person name="Brasileiro-Vidal A.C."/>
            <person name="Benko-Iseppon A.M."/>
        </authorList>
    </citation>
    <scope>NUCLEOTIDE SEQUENCE [LARGE SCALE GENOMIC DNA]</scope>
    <source>
        <tissue evidence="1">Leaves</tissue>
    </source>
</reference>
<evidence type="ECO:0000313" key="1">
    <source>
        <dbReference type="EMBL" id="MED6153724.1"/>
    </source>
</evidence>
<accession>A0ABU6TYT0</accession>